<organism evidence="1 2">
    <name type="scientific">Rhizoctonia solani</name>
    <dbReference type="NCBI Taxonomy" id="456999"/>
    <lineage>
        <taxon>Eukaryota</taxon>
        <taxon>Fungi</taxon>
        <taxon>Dikarya</taxon>
        <taxon>Basidiomycota</taxon>
        <taxon>Agaricomycotina</taxon>
        <taxon>Agaricomycetes</taxon>
        <taxon>Cantharellales</taxon>
        <taxon>Ceratobasidiaceae</taxon>
        <taxon>Rhizoctonia</taxon>
    </lineage>
</organism>
<dbReference type="EMBL" id="CAJMWZ010005564">
    <property type="protein sequence ID" value="CAE6507992.1"/>
    <property type="molecule type" value="Genomic_DNA"/>
</dbReference>
<dbReference type="Proteomes" id="UP000663850">
    <property type="component" value="Unassembled WGS sequence"/>
</dbReference>
<evidence type="ECO:0000313" key="1">
    <source>
        <dbReference type="EMBL" id="CAE6507992.1"/>
    </source>
</evidence>
<protein>
    <submittedName>
        <fullName evidence="1">Uncharacterized protein</fullName>
    </submittedName>
</protein>
<evidence type="ECO:0000313" key="2">
    <source>
        <dbReference type="Proteomes" id="UP000663850"/>
    </source>
</evidence>
<name>A0A8H3HEG7_9AGAM</name>
<gene>
    <name evidence="1" type="ORF">RDB_LOCUS103484</name>
</gene>
<accession>A0A8H3HEG7</accession>
<reference evidence="1" key="1">
    <citation type="submission" date="2021-01" db="EMBL/GenBank/DDBJ databases">
        <authorList>
            <person name="Kaushik A."/>
        </authorList>
    </citation>
    <scope>NUCLEOTIDE SEQUENCE</scope>
    <source>
        <strain evidence="1">Type strain: AG8-Rh-89/</strain>
    </source>
</reference>
<dbReference type="AlphaFoldDB" id="A0A8H3HEG7"/>
<comment type="caution">
    <text evidence="1">The sequence shown here is derived from an EMBL/GenBank/DDBJ whole genome shotgun (WGS) entry which is preliminary data.</text>
</comment>
<sequence>MGVLADLIPHLPKAIRTLAVTLPGGRPSIAGIESFFAQISPDSREDHPLPRLEHLYLSMQLPLQVALSPAELALPLARRLPSLELIAIAPHKGSQSAVPLHLGDPGEHGWEVSRDRVEVWKVSRGARWVAPGEGREQDQVATIVQVENHVA</sequence>
<proteinExistence type="predicted"/>